<protein>
    <submittedName>
        <fullName evidence="1">Uncharacterized protein</fullName>
    </submittedName>
</protein>
<accession>A0ABC9GI27</accession>
<reference evidence="1" key="1">
    <citation type="submission" date="2024-10" db="EMBL/GenBank/DDBJ databases">
        <authorList>
            <person name="Ryan C."/>
        </authorList>
    </citation>
    <scope>NUCLEOTIDE SEQUENCE [LARGE SCALE GENOMIC DNA]</scope>
</reference>
<evidence type="ECO:0000313" key="2">
    <source>
        <dbReference type="Proteomes" id="UP001497457"/>
    </source>
</evidence>
<dbReference type="EMBL" id="OZ075119">
    <property type="protein sequence ID" value="CAL5093971.1"/>
    <property type="molecule type" value="Genomic_DNA"/>
</dbReference>
<gene>
    <name evidence="1" type="ORF">URODEC1_LOCUS115628</name>
</gene>
<organism evidence="1 2">
    <name type="scientific">Urochloa decumbens</name>
    <dbReference type="NCBI Taxonomy" id="240449"/>
    <lineage>
        <taxon>Eukaryota</taxon>
        <taxon>Viridiplantae</taxon>
        <taxon>Streptophyta</taxon>
        <taxon>Embryophyta</taxon>
        <taxon>Tracheophyta</taxon>
        <taxon>Spermatophyta</taxon>
        <taxon>Magnoliopsida</taxon>
        <taxon>Liliopsida</taxon>
        <taxon>Poales</taxon>
        <taxon>Poaceae</taxon>
        <taxon>PACMAD clade</taxon>
        <taxon>Panicoideae</taxon>
        <taxon>Panicodae</taxon>
        <taxon>Paniceae</taxon>
        <taxon>Melinidinae</taxon>
        <taxon>Urochloa</taxon>
    </lineage>
</organism>
<dbReference type="PANTHER" id="PTHR34480:SF11">
    <property type="entry name" value="OS05G0173500 PROTEIN"/>
    <property type="match status" value="1"/>
</dbReference>
<dbReference type="PANTHER" id="PTHR34480">
    <property type="entry name" value="OS01G0967800 PROTEIN-RELATED"/>
    <property type="match status" value="1"/>
</dbReference>
<dbReference type="AlphaFoldDB" id="A0ABC9GI27"/>
<evidence type="ECO:0000313" key="1">
    <source>
        <dbReference type="EMBL" id="CAL5093971.1"/>
    </source>
</evidence>
<sequence length="254" mass="30287">MHRIKAHEISKGALLDRLVDAKLQEEYPQSTLEDRDYFERYEMDFEWHFDPKYCSFIGFEDYQRLVLRKETEYLDWDEYHKTYCTYKADQEFVEFYEKLSSKTKWVANAQSSASKHEWPKYKRLAYYQAVKIAAGYKNIRLALVFTGFSEYICSVEFDRSTYGAIASLYFEIWKRVAKKKMSFVSALKQVYDEGICESCRFEMKLELDYGPKSGPMKLNYDTYVAYINARVCENEAHLRIKEAVKKFVSSFCLF</sequence>
<keyword evidence="2" id="KW-1185">Reference proteome</keyword>
<dbReference type="Proteomes" id="UP001497457">
    <property type="component" value="Chromosome 9rd"/>
</dbReference>
<proteinExistence type="predicted"/>
<name>A0ABC9GI27_9POAL</name>